<proteinExistence type="predicted"/>
<name>A0AAV5KP31_9ROSI</name>
<reference evidence="1 2" key="1">
    <citation type="journal article" date="2021" name="Commun. Biol.">
        <title>The genome of Shorea leprosula (Dipterocarpaceae) highlights the ecological relevance of drought in aseasonal tropical rainforests.</title>
        <authorList>
            <person name="Ng K.K.S."/>
            <person name="Kobayashi M.J."/>
            <person name="Fawcett J.A."/>
            <person name="Hatakeyama M."/>
            <person name="Paape T."/>
            <person name="Ng C.H."/>
            <person name="Ang C.C."/>
            <person name="Tnah L.H."/>
            <person name="Lee C.T."/>
            <person name="Nishiyama T."/>
            <person name="Sese J."/>
            <person name="O'Brien M.J."/>
            <person name="Copetti D."/>
            <person name="Mohd Noor M.I."/>
            <person name="Ong R.C."/>
            <person name="Putra M."/>
            <person name="Sireger I.Z."/>
            <person name="Indrioko S."/>
            <person name="Kosugi Y."/>
            <person name="Izuno A."/>
            <person name="Isagi Y."/>
            <person name="Lee S.L."/>
            <person name="Shimizu K.K."/>
        </authorList>
    </citation>
    <scope>NUCLEOTIDE SEQUENCE [LARGE SCALE GENOMIC DNA]</scope>
    <source>
        <strain evidence="1">214</strain>
    </source>
</reference>
<keyword evidence="2" id="KW-1185">Reference proteome</keyword>
<protein>
    <submittedName>
        <fullName evidence="1">Uncharacterized protein</fullName>
    </submittedName>
</protein>
<organism evidence="1 2">
    <name type="scientific">Rubroshorea leprosula</name>
    <dbReference type="NCBI Taxonomy" id="152421"/>
    <lineage>
        <taxon>Eukaryota</taxon>
        <taxon>Viridiplantae</taxon>
        <taxon>Streptophyta</taxon>
        <taxon>Embryophyta</taxon>
        <taxon>Tracheophyta</taxon>
        <taxon>Spermatophyta</taxon>
        <taxon>Magnoliopsida</taxon>
        <taxon>eudicotyledons</taxon>
        <taxon>Gunneridae</taxon>
        <taxon>Pentapetalae</taxon>
        <taxon>rosids</taxon>
        <taxon>malvids</taxon>
        <taxon>Malvales</taxon>
        <taxon>Dipterocarpaceae</taxon>
        <taxon>Rubroshorea</taxon>
    </lineage>
</organism>
<dbReference type="Proteomes" id="UP001054252">
    <property type="component" value="Unassembled WGS sequence"/>
</dbReference>
<accession>A0AAV5KP31</accession>
<dbReference type="AlphaFoldDB" id="A0AAV5KP31"/>
<comment type="caution">
    <text evidence="1">The sequence shown here is derived from an EMBL/GenBank/DDBJ whole genome shotgun (WGS) entry which is preliminary data.</text>
</comment>
<evidence type="ECO:0000313" key="1">
    <source>
        <dbReference type="EMBL" id="GKV26372.1"/>
    </source>
</evidence>
<sequence length="76" mass="9110">MRVLWVETGEGKSKMEIVLVSNYWEFSDSGKARRSQNAFKLTRLLQENSNKSPYAFCVKREKREHGRRVDWVVRQY</sequence>
<evidence type="ECO:0000313" key="2">
    <source>
        <dbReference type="Proteomes" id="UP001054252"/>
    </source>
</evidence>
<dbReference type="EMBL" id="BPVZ01000072">
    <property type="protein sequence ID" value="GKV26372.1"/>
    <property type="molecule type" value="Genomic_DNA"/>
</dbReference>
<gene>
    <name evidence="1" type="ORF">SLEP1_g35692</name>
</gene>